<comment type="function">
    <text evidence="6">Involved in transcription antitermination. Required for transcription of ribosomal RNA (rRNA) genes. Binds specifically to the boxA antiterminator sequence of the ribosomal RNA (rrn) operons.</text>
</comment>
<dbReference type="GO" id="GO:0031564">
    <property type="term" value="P:transcription antitermination"/>
    <property type="evidence" value="ECO:0007669"/>
    <property type="project" value="UniProtKB-KW"/>
</dbReference>
<keyword evidence="5 6" id="KW-0804">Transcription</keyword>
<organism evidence="8 9">
    <name type="scientific">Saccharobesus litoralis</name>
    <dbReference type="NCBI Taxonomy" id="2172099"/>
    <lineage>
        <taxon>Bacteria</taxon>
        <taxon>Pseudomonadati</taxon>
        <taxon>Pseudomonadota</taxon>
        <taxon>Gammaproteobacteria</taxon>
        <taxon>Alteromonadales</taxon>
        <taxon>Alteromonadaceae</taxon>
        <taxon>Saccharobesus</taxon>
    </lineage>
</organism>
<evidence type="ECO:0000259" key="7">
    <source>
        <dbReference type="Pfam" id="PF01029"/>
    </source>
</evidence>
<dbReference type="GO" id="GO:0006353">
    <property type="term" value="P:DNA-templated transcription termination"/>
    <property type="evidence" value="ECO:0007669"/>
    <property type="project" value="UniProtKB-UniRule"/>
</dbReference>
<evidence type="ECO:0000256" key="5">
    <source>
        <dbReference type="ARBA" id="ARBA00023163"/>
    </source>
</evidence>
<dbReference type="Pfam" id="PF01029">
    <property type="entry name" value="NusB"/>
    <property type="match status" value="1"/>
</dbReference>
<evidence type="ECO:0000313" key="8">
    <source>
        <dbReference type="EMBL" id="AWB64977.1"/>
    </source>
</evidence>
<keyword evidence="2 6" id="KW-0889">Transcription antitermination</keyword>
<dbReference type="GO" id="GO:0005829">
    <property type="term" value="C:cytosol"/>
    <property type="evidence" value="ECO:0007669"/>
    <property type="project" value="TreeGrafter"/>
</dbReference>
<dbReference type="InterPro" id="IPR006027">
    <property type="entry name" value="NusB_RsmB_TIM44"/>
</dbReference>
<dbReference type="PANTHER" id="PTHR11078:SF3">
    <property type="entry name" value="ANTITERMINATION NUSB DOMAIN-CONTAINING PROTEIN"/>
    <property type="match status" value="1"/>
</dbReference>
<dbReference type="Proteomes" id="UP000244441">
    <property type="component" value="Chromosome"/>
</dbReference>
<evidence type="ECO:0000256" key="6">
    <source>
        <dbReference type="HAMAP-Rule" id="MF_00073"/>
    </source>
</evidence>
<dbReference type="KEGG" id="cate:C2869_00320"/>
<name>A0A2S0VL98_9ALTE</name>
<evidence type="ECO:0000256" key="4">
    <source>
        <dbReference type="ARBA" id="ARBA00023015"/>
    </source>
</evidence>
<dbReference type="PANTHER" id="PTHR11078">
    <property type="entry name" value="N UTILIZATION SUBSTANCE PROTEIN B-RELATED"/>
    <property type="match status" value="1"/>
</dbReference>
<feature type="domain" description="NusB/RsmB/TIM44" evidence="7">
    <location>
        <begin position="7"/>
        <end position="132"/>
    </location>
</feature>
<dbReference type="SUPFAM" id="SSF48013">
    <property type="entry name" value="NusB-like"/>
    <property type="match status" value="1"/>
</dbReference>
<evidence type="ECO:0000256" key="3">
    <source>
        <dbReference type="ARBA" id="ARBA00022884"/>
    </source>
</evidence>
<keyword evidence="3 6" id="KW-0694">RNA-binding</keyword>
<evidence type="ECO:0000256" key="2">
    <source>
        <dbReference type="ARBA" id="ARBA00022814"/>
    </source>
</evidence>
<protein>
    <recommendedName>
        <fullName evidence="6">Transcription antitermination protein NusB</fullName>
    </recommendedName>
    <alternativeName>
        <fullName evidence="6">Antitermination factor NusB</fullName>
    </alternativeName>
</protein>
<dbReference type="CDD" id="cd00619">
    <property type="entry name" value="Terminator_NusB"/>
    <property type="match status" value="1"/>
</dbReference>
<dbReference type="NCBIfam" id="TIGR01951">
    <property type="entry name" value="nusB"/>
    <property type="match status" value="1"/>
</dbReference>
<dbReference type="GO" id="GO:0003723">
    <property type="term" value="F:RNA binding"/>
    <property type="evidence" value="ECO:0007669"/>
    <property type="project" value="UniProtKB-UniRule"/>
</dbReference>
<gene>
    <name evidence="6" type="primary">nusB</name>
    <name evidence="8" type="ORF">C2869_00320</name>
</gene>
<accession>A0A2S0VL98</accession>
<dbReference type="InterPro" id="IPR011605">
    <property type="entry name" value="NusB_fam"/>
</dbReference>
<dbReference type="InterPro" id="IPR035926">
    <property type="entry name" value="NusB-like_sf"/>
</dbReference>
<evidence type="ECO:0000256" key="1">
    <source>
        <dbReference type="ARBA" id="ARBA00005952"/>
    </source>
</evidence>
<proteinExistence type="inferred from homology"/>
<evidence type="ECO:0000313" key="9">
    <source>
        <dbReference type="Proteomes" id="UP000244441"/>
    </source>
</evidence>
<dbReference type="AlphaFoldDB" id="A0A2S0VL98"/>
<dbReference type="HAMAP" id="MF_00073">
    <property type="entry name" value="NusB"/>
    <property type="match status" value="1"/>
</dbReference>
<keyword evidence="4 6" id="KW-0805">Transcription regulation</keyword>
<dbReference type="EMBL" id="CP026604">
    <property type="protein sequence ID" value="AWB64977.1"/>
    <property type="molecule type" value="Genomic_DNA"/>
</dbReference>
<dbReference type="OrthoDB" id="9789556at2"/>
<comment type="similarity">
    <text evidence="1 6">Belongs to the NusB family.</text>
</comment>
<dbReference type="Gene3D" id="1.10.940.10">
    <property type="entry name" value="NusB-like"/>
    <property type="match status" value="1"/>
</dbReference>
<dbReference type="RefSeq" id="WP_108601056.1">
    <property type="nucleotide sequence ID" value="NZ_CP026604.1"/>
</dbReference>
<keyword evidence="9" id="KW-1185">Reference proteome</keyword>
<reference evidence="8 9" key="1">
    <citation type="submission" date="2018-01" db="EMBL/GenBank/DDBJ databases">
        <title>Genome sequence of a Cantenovulum-like bacteria.</title>
        <authorList>
            <person name="Tan W.R."/>
            <person name="Lau N.-S."/>
            <person name="Go F."/>
            <person name="Amirul A.-A.A."/>
        </authorList>
    </citation>
    <scope>NUCLEOTIDE SEQUENCE [LARGE SCALE GENOMIC DNA]</scope>
    <source>
        <strain evidence="8 9">CCB-QB4</strain>
    </source>
</reference>
<sequence>MKGSQRRKARQLAAQAIYSWQVTNNRIADVIEAMEEENDVNEFDVVYFKKLVNGVAMTADNLDIAYKPHLARDIAEVDLVEKAILRVATYELSDCKEVPYKVVINEAIEVAKVFAADDSHKFINGVLDKAVKFIRKSEFKK</sequence>